<feature type="domain" description="PH" evidence="24">
    <location>
        <begin position="53"/>
        <end position="146"/>
    </location>
</feature>
<feature type="domain" description="Phorbol-ester/DAG-type" evidence="25">
    <location>
        <begin position="163"/>
        <end position="213"/>
    </location>
</feature>
<reference evidence="28" key="3">
    <citation type="submission" date="2025-09" db="UniProtKB">
        <authorList>
            <consortium name="Ensembl"/>
        </authorList>
    </citation>
    <scope>IDENTIFICATION</scope>
</reference>
<dbReference type="PROSITE" id="PS00479">
    <property type="entry name" value="ZF_DAG_PE_1"/>
    <property type="match status" value="1"/>
</dbReference>
<dbReference type="InterPro" id="IPR000756">
    <property type="entry name" value="Diacylglycerol_kin_accessory"/>
</dbReference>
<dbReference type="FunFam" id="2.30.29.30:FF:000060">
    <property type="entry name" value="Diacylglycerol kinase"/>
    <property type="match status" value="1"/>
</dbReference>
<gene>
    <name evidence="28" type="primary">dgkh</name>
</gene>
<evidence type="ECO:0000256" key="15">
    <source>
        <dbReference type="ARBA" id="ARBA00022840"/>
    </source>
</evidence>
<dbReference type="SMART" id="SM00109">
    <property type="entry name" value="C1"/>
    <property type="match status" value="2"/>
</dbReference>
<evidence type="ECO:0000256" key="20">
    <source>
        <dbReference type="ARBA" id="ARBA00060536"/>
    </source>
</evidence>
<dbReference type="InterPro" id="IPR017438">
    <property type="entry name" value="ATP-NAD_kinase_N"/>
</dbReference>
<dbReference type="Pfam" id="PF07647">
    <property type="entry name" value="SAM_2"/>
    <property type="match status" value="1"/>
</dbReference>
<dbReference type="GO" id="GO:0004143">
    <property type="term" value="F:ATP-dependent diacylglycerol kinase activity"/>
    <property type="evidence" value="ECO:0007669"/>
    <property type="project" value="UniProtKB-EC"/>
</dbReference>
<dbReference type="PROSITE" id="PS50146">
    <property type="entry name" value="DAGK"/>
    <property type="match status" value="1"/>
</dbReference>
<dbReference type="InterPro" id="IPR001206">
    <property type="entry name" value="Diacylglycerol_kinase_cat_dom"/>
</dbReference>
<dbReference type="PROSITE" id="PS50003">
    <property type="entry name" value="PH_DOMAIN"/>
    <property type="match status" value="1"/>
</dbReference>
<dbReference type="Gene3D" id="2.30.29.30">
    <property type="entry name" value="Pleckstrin-homology domain (PH domain)/Phosphotyrosine-binding domain (PTB)"/>
    <property type="match status" value="1"/>
</dbReference>
<evidence type="ECO:0000256" key="22">
    <source>
        <dbReference type="RuleBase" id="RU361128"/>
    </source>
</evidence>
<keyword evidence="29" id="KW-1185">Reference proteome</keyword>
<dbReference type="Pfam" id="PF00169">
    <property type="entry name" value="PH"/>
    <property type="match status" value="1"/>
</dbReference>
<name>A0A8C5GW72_GOUWI</name>
<evidence type="ECO:0000256" key="18">
    <source>
        <dbReference type="ARBA" id="ARBA00023371"/>
    </source>
</evidence>
<comment type="catalytic activity">
    <reaction evidence="19">
        <text>a 1,2-diacyl-sn-glycerol + ATP = a 1,2-diacyl-sn-glycero-3-phosphate + ADP + H(+)</text>
        <dbReference type="Rhea" id="RHEA:10272"/>
        <dbReference type="ChEBI" id="CHEBI:15378"/>
        <dbReference type="ChEBI" id="CHEBI:17815"/>
        <dbReference type="ChEBI" id="CHEBI:30616"/>
        <dbReference type="ChEBI" id="CHEBI:58608"/>
        <dbReference type="ChEBI" id="CHEBI:456216"/>
        <dbReference type="EC" id="2.7.1.107"/>
    </reaction>
    <physiologicalReaction direction="left-to-right" evidence="19">
        <dbReference type="Rhea" id="RHEA:10273"/>
    </physiologicalReaction>
</comment>
<evidence type="ECO:0000313" key="28">
    <source>
        <dbReference type="Ensembl" id="ENSGWIP00000035730.1"/>
    </source>
</evidence>
<dbReference type="Gene3D" id="3.30.60.20">
    <property type="match status" value="2"/>
</dbReference>
<keyword evidence="16" id="KW-0443">Lipid metabolism</keyword>
<dbReference type="CDD" id="cd20848">
    <property type="entry name" value="C1_DGKeta_rpt1"/>
    <property type="match status" value="1"/>
</dbReference>
<feature type="compositionally biased region" description="Basic and acidic residues" evidence="23">
    <location>
        <begin position="584"/>
        <end position="597"/>
    </location>
</feature>
<dbReference type="SMART" id="SM00045">
    <property type="entry name" value="DAGKa"/>
    <property type="match status" value="1"/>
</dbReference>
<comment type="catalytic activity">
    <reaction evidence="18">
        <text>1,2-di-(9Z-octadecenoyl)-sn-glycerol + ATP = 1,2-di-(9Z-octadecenoyl)-sn-glycero-3-phosphate + ADP + H(+)</text>
        <dbReference type="Rhea" id="RHEA:40327"/>
        <dbReference type="ChEBI" id="CHEBI:15378"/>
        <dbReference type="ChEBI" id="CHEBI:30616"/>
        <dbReference type="ChEBI" id="CHEBI:52333"/>
        <dbReference type="ChEBI" id="CHEBI:74546"/>
        <dbReference type="ChEBI" id="CHEBI:456216"/>
    </reaction>
    <physiologicalReaction direction="left-to-right" evidence="18">
        <dbReference type="Rhea" id="RHEA:40328"/>
    </physiologicalReaction>
</comment>
<feature type="domain" description="Phorbol-ester/DAG-type" evidence="25">
    <location>
        <begin position="235"/>
        <end position="286"/>
    </location>
</feature>
<keyword evidence="5" id="KW-1003">Cell membrane</keyword>
<dbReference type="SMART" id="SM00046">
    <property type="entry name" value="DAGKc"/>
    <property type="match status" value="1"/>
</dbReference>
<dbReference type="GO" id="GO:0007200">
    <property type="term" value="P:phospholipase C-activating G protein-coupled receptor signaling pathway"/>
    <property type="evidence" value="ECO:0007669"/>
    <property type="project" value="InterPro"/>
</dbReference>
<evidence type="ECO:0000313" key="29">
    <source>
        <dbReference type="Proteomes" id="UP000694680"/>
    </source>
</evidence>
<feature type="domain" description="DAGKc" evidence="27">
    <location>
        <begin position="317"/>
        <end position="452"/>
    </location>
</feature>
<evidence type="ECO:0000259" key="26">
    <source>
        <dbReference type="PROSITE" id="PS50105"/>
    </source>
</evidence>
<dbReference type="GO" id="GO:0046486">
    <property type="term" value="P:glycerolipid metabolic process"/>
    <property type="evidence" value="ECO:0007669"/>
    <property type="project" value="UniProtKB-UniPathway"/>
</dbReference>
<dbReference type="Gene3D" id="2.60.200.40">
    <property type="match status" value="1"/>
</dbReference>
<evidence type="ECO:0000259" key="27">
    <source>
        <dbReference type="PROSITE" id="PS50146"/>
    </source>
</evidence>
<evidence type="ECO:0000256" key="2">
    <source>
        <dbReference type="ARBA" id="ARBA00004496"/>
    </source>
</evidence>
<dbReference type="SMART" id="SM00454">
    <property type="entry name" value="SAM"/>
    <property type="match status" value="1"/>
</dbReference>
<sequence length="1165" mass="130291">PAVADIQAHMVAAAAAAGGSAGTEESSDSEAEQDGPQKLIRKVSTSGQIRTKTSIKEGLLLKQTSSFQRWKKRYFKLRGRTLYYAKDAKSLIFDEVDLSDASVAESSTKNVNNSFTVITPFRRLILCAENRKEMEDWISSLKSVQSREHYETAQFNVEHFSGMHNWYACSHARPTFCNVCKDSLSGVTSHGLSCEVCKFKAHKRCAVRATNNCKWTTLASIGKDIIEDEDGIAMPHQWLEGNLPVSAKCAVCDKTCGSVLRLQDWRCLWCKAMVHTACMDLYPRKCPLGQCKVSIIPPTALNSIDSDGFWKATCPPSCASPLLVFVNSKSGDNQGVKFLRRFKQLLNPAQVFDLVNGGPHLGLRLFQKFDNFRILVCGGDGSVGWVLSEIDKLNLHKQCQLGVLPLGTGNDLARVLGWGPSCDDDTQLPQILEKLERASTKMLDRWSIMTYEIKIPPKLSCPTTPEFLHISTYEDSVAAHLTKILNSEQHSVVISSAKILCETVKDFVAKVGKAYEKFSENVEECNSMSLKCSVLNDKLDSLLQTLNTECQALPSLPHATPPIVEEEQEDEEDEVEEESEESLTELKEKLEEEETEKHPLFKSREQLMLRANSLKKAVRQIIEQAERGTINKIKSVRSPCSPTEHRVSRSTQSFGPFTITPFTTSKENLPVLNTRIICPGLRAGLAASIAGSSIISKMLLANIDPFGATPFIDPDLDSLEGYMEKCVMNNYFGIGLDAKISLEFNNKREEHPEKCRSRTKNMMWYGVLGTKELLQRTYKNLEQKVQLECDGQYIPLPSLQGIAVLNIPSYAGGTNFWGGTKEDDIFCAPSFDDKILEVVAVFGSMQMAVSRVIKLQHHRIAQCRTVKITILGDEGVPIQVDGEAWIQPPGVIKIQHKNRAQMLTRDRAFENTLKSWEDKLKYDKPPLRPHLYPQQSVDLASEEEAAVVQTCARASEELITRICEAAKTNGMLEQELAHAVNAASHAINKTHPKFPESLARNTAIEVASTVKALHNETESLLLGRVSLQLEPPEEEQLSVALQSVELELGKLGEIPWLYHILQPNDEEDPSLGYGKRNSRSSMFRIVPKFMKEKKKTNPQSVERWGTEEVGVWLEQLSLGEYRETFIRHDIRGSELLHLERRDLKALSANNLSLQNIKASDRKHSS</sequence>
<evidence type="ECO:0000256" key="1">
    <source>
        <dbReference type="ARBA" id="ARBA00004236"/>
    </source>
</evidence>
<dbReference type="InterPro" id="IPR054474">
    <property type="entry name" value="DGKD_4H"/>
</dbReference>
<comment type="pathway">
    <text evidence="20">Glycerolipid metabolism.</text>
</comment>
<dbReference type="Gene3D" id="3.40.50.10330">
    <property type="entry name" value="Probable inorganic polyphosphate/atp-NAD kinase, domain 1"/>
    <property type="match status" value="1"/>
</dbReference>
<comment type="subcellular location">
    <subcellularLocation>
        <location evidence="1">Cell membrane</location>
    </subcellularLocation>
    <subcellularLocation>
        <location evidence="2">Cytoplasm</location>
    </subcellularLocation>
</comment>
<dbReference type="InterPro" id="IPR013761">
    <property type="entry name" value="SAM/pointed_sf"/>
</dbReference>
<dbReference type="SUPFAM" id="SSF50729">
    <property type="entry name" value="PH domain-like"/>
    <property type="match status" value="1"/>
</dbReference>
<dbReference type="InterPro" id="IPR037607">
    <property type="entry name" value="DGK"/>
</dbReference>
<comment type="pathway">
    <text evidence="3">Lipid metabolism; glycerolipid metabolism.</text>
</comment>
<keyword evidence="15 22" id="KW-0067">ATP-binding</keyword>
<dbReference type="InterPro" id="IPR016064">
    <property type="entry name" value="NAD/diacylglycerol_kinase_sf"/>
</dbReference>
<evidence type="ECO:0000256" key="23">
    <source>
        <dbReference type="SAM" id="MobiDB-lite"/>
    </source>
</evidence>
<dbReference type="FunFam" id="3.30.60.20:FF:000002">
    <property type="entry name" value="Diacylglycerol kinase"/>
    <property type="match status" value="1"/>
</dbReference>
<dbReference type="InterPro" id="IPR002219">
    <property type="entry name" value="PKC_DAG/PE"/>
</dbReference>
<dbReference type="CDD" id="cd13274">
    <property type="entry name" value="PH_DGK_type2"/>
    <property type="match status" value="1"/>
</dbReference>
<dbReference type="SMART" id="SM00233">
    <property type="entry name" value="PH"/>
    <property type="match status" value="1"/>
</dbReference>
<evidence type="ECO:0000256" key="10">
    <source>
        <dbReference type="ARBA" id="ARBA00022737"/>
    </source>
</evidence>
<evidence type="ECO:0000256" key="17">
    <source>
        <dbReference type="ARBA" id="ARBA00023136"/>
    </source>
</evidence>
<dbReference type="GO" id="GO:0005737">
    <property type="term" value="C:cytoplasm"/>
    <property type="evidence" value="ECO:0007669"/>
    <property type="project" value="UniProtKB-SubCell"/>
</dbReference>
<dbReference type="PANTHER" id="PTHR11255:SF37">
    <property type="entry name" value="DIACYLGLYCEROL KINASE ETA"/>
    <property type="match status" value="1"/>
</dbReference>
<dbReference type="Pfam" id="PF00609">
    <property type="entry name" value="DAGK_acc"/>
    <property type="match status" value="1"/>
</dbReference>
<feature type="repeat" description="HEAT" evidence="21">
    <location>
        <begin position="560"/>
        <end position="598"/>
    </location>
</feature>
<dbReference type="Pfam" id="PF22944">
    <property type="entry name" value="DGKD_4H"/>
    <property type="match status" value="1"/>
</dbReference>
<dbReference type="AlphaFoldDB" id="A0A8C5GW72"/>
<dbReference type="InterPro" id="IPR001849">
    <property type="entry name" value="PH_domain"/>
</dbReference>
<dbReference type="InterPro" id="IPR011993">
    <property type="entry name" value="PH-like_dom_sf"/>
</dbReference>
<reference evidence="28" key="2">
    <citation type="submission" date="2025-08" db="UniProtKB">
        <authorList>
            <consortium name="Ensembl"/>
        </authorList>
    </citation>
    <scope>IDENTIFICATION</scope>
</reference>
<dbReference type="Pfam" id="PF00781">
    <property type="entry name" value="DAGK_cat"/>
    <property type="match status" value="1"/>
</dbReference>
<evidence type="ECO:0000256" key="14">
    <source>
        <dbReference type="ARBA" id="ARBA00022833"/>
    </source>
</evidence>
<evidence type="ECO:0000256" key="19">
    <source>
        <dbReference type="ARBA" id="ARBA00023411"/>
    </source>
</evidence>
<comment type="similarity">
    <text evidence="4 22">Belongs to the eukaryotic diacylglycerol kinase family.</text>
</comment>
<keyword evidence="11 22" id="KW-0547">Nucleotide-binding</keyword>
<dbReference type="InterPro" id="IPR001660">
    <property type="entry name" value="SAM"/>
</dbReference>
<dbReference type="PROSITE" id="PS50081">
    <property type="entry name" value="ZF_DAG_PE_2"/>
    <property type="match status" value="2"/>
</dbReference>
<dbReference type="Proteomes" id="UP000694680">
    <property type="component" value="Chromosome 21"/>
</dbReference>
<dbReference type="FunFam" id="3.30.60.20:FF:000029">
    <property type="entry name" value="Diacylglycerol kinase"/>
    <property type="match status" value="1"/>
</dbReference>
<dbReference type="InterPro" id="IPR021133">
    <property type="entry name" value="HEAT_type_2"/>
</dbReference>
<protein>
    <recommendedName>
        <fullName evidence="22">Diacylglycerol kinase</fullName>
        <shortName evidence="22">DAG kinase</shortName>
        <ecNumber evidence="22">2.7.1.107</ecNumber>
    </recommendedName>
</protein>
<keyword evidence="17" id="KW-0472">Membrane</keyword>
<evidence type="ECO:0000259" key="25">
    <source>
        <dbReference type="PROSITE" id="PS50081"/>
    </source>
</evidence>
<keyword evidence="10" id="KW-0677">Repeat</keyword>
<feature type="compositionally biased region" description="Acidic residues" evidence="23">
    <location>
        <begin position="564"/>
        <end position="583"/>
    </location>
</feature>
<proteinExistence type="inferred from homology"/>
<evidence type="ECO:0000256" key="5">
    <source>
        <dbReference type="ARBA" id="ARBA00022475"/>
    </source>
</evidence>
<evidence type="ECO:0000256" key="16">
    <source>
        <dbReference type="ARBA" id="ARBA00023098"/>
    </source>
</evidence>
<evidence type="ECO:0000256" key="8">
    <source>
        <dbReference type="ARBA" id="ARBA00022679"/>
    </source>
</evidence>
<feature type="region of interest" description="Disordered" evidence="23">
    <location>
        <begin position="17"/>
        <end position="37"/>
    </location>
</feature>
<keyword evidence="13 22" id="KW-0418">Kinase</keyword>
<keyword evidence="9" id="KW-0479">Metal-binding</keyword>
<feature type="domain" description="SAM" evidence="26">
    <location>
        <begin position="1104"/>
        <end position="1154"/>
    </location>
</feature>
<dbReference type="UniPathway" id="UPA00230"/>
<evidence type="ECO:0000256" key="21">
    <source>
        <dbReference type="PROSITE-ProRule" id="PRU00103"/>
    </source>
</evidence>
<evidence type="ECO:0000256" key="11">
    <source>
        <dbReference type="ARBA" id="ARBA00022741"/>
    </source>
</evidence>
<dbReference type="GO" id="GO:0005524">
    <property type="term" value="F:ATP binding"/>
    <property type="evidence" value="ECO:0007669"/>
    <property type="project" value="UniProtKB-KW"/>
</dbReference>
<dbReference type="PANTHER" id="PTHR11255">
    <property type="entry name" value="DIACYLGLYCEROL KINASE"/>
    <property type="match status" value="1"/>
</dbReference>
<dbReference type="EC" id="2.7.1.107" evidence="22"/>
<dbReference type="Pfam" id="PF00130">
    <property type="entry name" value="C1_1"/>
    <property type="match status" value="2"/>
</dbReference>
<dbReference type="GO" id="GO:0005886">
    <property type="term" value="C:plasma membrane"/>
    <property type="evidence" value="ECO:0007669"/>
    <property type="project" value="UniProtKB-SubCell"/>
</dbReference>
<dbReference type="PROSITE" id="PS50077">
    <property type="entry name" value="HEAT_REPEAT"/>
    <property type="match status" value="1"/>
</dbReference>
<reference evidence="28" key="1">
    <citation type="submission" date="2020-06" db="EMBL/GenBank/DDBJ databases">
        <authorList>
            <consortium name="Wellcome Sanger Institute Data Sharing"/>
        </authorList>
    </citation>
    <scope>NUCLEOTIDE SEQUENCE [LARGE SCALE GENOMIC DNA]</scope>
</reference>
<dbReference type="InterPro" id="IPR047480">
    <property type="entry name" value="C1_DGKeta_rpt2"/>
</dbReference>
<evidence type="ECO:0000256" key="12">
    <source>
        <dbReference type="ARBA" id="ARBA00022771"/>
    </source>
</evidence>
<evidence type="ECO:0000259" key="24">
    <source>
        <dbReference type="PROSITE" id="PS50003"/>
    </source>
</evidence>
<keyword evidence="8 22" id="KW-0808">Transferase</keyword>
<dbReference type="Gene3D" id="1.10.150.50">
    <property type="entry name" value="Transcription Factor, Ets-1"/>
    <property type="match status" value="1"/>
</dbReference>
<organism evidence="28 29">
    <name type="scientific">Gouania willdenowi</name>
    <name type="common">Blunt-snouted clingfish</name>
    <name type="synonym">Lepadogaster willdenowi</name>
    <dbReference type="NCBI Taxonomy" id="441366"/>
    <lineage>
        <taxon>Eukaryota</taxon>
        <taxon>Metazoa</taxon>
        <taxon>Chordata</taxon>
        <taxon>Craniata</taxon>
        <taxon>Vertebrata</taxon>
        <taxon>Euteleostomi</taxon>
        <taxon>Actinopterygii</taxon>
        <taxon>Neopterygii</taxon>
        <taxon>Teleostei</taxon>
        <taxon>Neoteleostei</taxon>
        <taxon>Acanthomorphata</taxon>
        <taxon>Ovalentaria</taxon>
        <taxon>Blenniimorphae</taxon>
        <taxon>Blenniiformes</taxon>
        <taxon>Gobiesocoidei</taxon>
        <taxon>Gobiesocidae</taxon>
        <taxon>Gobiesocinae</taxon>
        <taxon>Gouania</taxon>
    </lineage>
</organism>
<keyword evidence="7" id="KW-0597">Phosphoprotein</keyword>
<evidence type="ECO:0000256" key="7">
    <source>
        <dbReference type="ARBA" id="ARBA00022553"/>
    </source>
</evidence>
<dbReference type="FunFam" id="3.40.50.10330:FF:000001">
    <property type="entry name" value="Diacylglycerol kinase"/>
    <property type="match status" value="1"/>
</dbReference>
<dbReference type="PROSITE" id="PS50105">
    <property type="entry name" value="SAM_DOMAIN"/>
    <property type="match status" value="1"/>
</dbReference>
<dbReference type="FunFam" id="2.60.200.40:FF:000001">
    <property type="entry name" value="Diacylglycerol kinase"/>
    <property type="match status" value="1"/>
</dbReference>
<evidence type="ECO:0000256" key="9">
    <source>
        <dbReference type="ARBA" id="ARBA00022723"/>
    </source>
</evidence>
<accession>A0A8C5GW72</accession>
<keyword evidence="12" id="KW-0863">Zinc-finger</keyword>
<dbReference type="Ensembl" id="ENSGWIT00000038957.1">
    <property type="protein sequence ID" value="ENSGWIP00000035730.1"/>
    <property type="gene ID" value="ENSGWIG00000015247.1"/>
</dbReference>
<dbReference type="CDD" id="cd20894">
    <property type="entry name" value="C1_DGKeta_rpt2"/>
    <property type="match status" value="1"/>
</dbReference>
<keyword evidence="14" id="KW-0862">Zinc</keyword>
<dbReference type="SUPFAM" id="SSF47769">
    <property type="entry name" value="SAM/Pointed domain"/>
    <property type="match status" value="1"/>
</dbReference>
<dbReference type="SUPFAM" id="SSF57889">
    <property type="entry name" value="Cysteine-rich domain"/>
    <property type="match status" value="2"/>
</dbReference>
<evidence type="ECO:0000256" key="13">
    <source>
        <dbReference type="ARBA" id="ARBA00022777"/>
    </source>
</evidence>
<keyword evidence="6" id="KW-0963">Cytoplasm</keyword>
<evidence type="ECO:0000256" key="6">
    <source>
        <dbReference type="ARBA" id="ARBA00022490"/>
    </source>
</evidence>
<dbReference type="InterPro" id="IPR046349">
    <property type="entry name" value="C1-like_sf"/>
</dbReference>
<evidence type="ECO:0000256" key="4">
    <source>
        <dbReference type="ARBA" id="ARBA00009280"/>
    </source>
</evidence>
<evidence type="ECO:0000256" key="3">
    <source>
        <dbReference type="ARBA" id="ARBA00005175"/>
    </source>
</evidence>
<dbReference type="SUPFAM" id="SSF111331">
    <property type="entry name" value="NAD kinase/diacylglycerol kinase-like"/>
    <property type="match status" value="1"/>
</dbReference>
<dbReference type="GO" id="GO:0008270">
    <property type="term" value="F:zinc ion binding"/>
    <property type="evidence" value="ECO:0007669"/>
    <property type="project" value="UniProtKB-KW"/>
</dbReference>
<feature type="region of interest" description="Disordered" evidence="23">
    <location>
        <begin position="554"/>
        <end position="597"/>
    </location>
</feature>